<feature type="compositionally biased region" description="Low complexity" evidence="1">
    <location>
        <begin position="108"/>
        <end position="120"/>
    </location>
</feature>
<organism evidence="2 3">
    <name type="scientific">Vespula germanica</name>
    <name type="common">German yellow jacket</name>
    <name type="synonym">Paravespula germanica</name>
    <dbReference type="NCBI Taxonomy" id="30212"/>
    <lineage>
        <taxon>Eukaryota</taxon>
        <taxon>Metazoa</taxon>
        <taxon>Ecdysozoa</taxon>
        <taxon>Arthropoda</taxon>
        <taxon>Hexapoda</taxon>
        <taxon>Insecta</taxon>
        <taxon>Pterygota</taxon>
        <taxon>Neoptera</taxon>
        <taxon>Endopterygota</taxon>
        <taxon>Hymenoptera</taxon>
        <taxon>Apocrita</taxon>
        <taxon>Aculeata</taxon>
        <taxon>Vespoidea</taxon>
        <taxon>Vespidae</taxon>
        <taxon>Vespinae</taxon>
        <taxon>Vespula</taxon>
    </lineage>
</organism>
<comment type="caution">
    <text evidence="2">The sequence shown here is derived from an EMBL/GenBank/DDBJ whole genome shotgun (WGS) entry which is preliminary data.</text>
</comment>
<dbReference type="AlphaFoldDB" id="A0A834JSA1"/>
<proteinExistence type="predicted"/>
<dbReference type="Proteomes" id="UP000617340">
    <property type="component" value="Unassembled WGS sequence"/>
</dbReference>
<gene>
    <name evidence="2" type="ORF">HZH68_010216</name>
</gene>
<name>A0A834JSA1_VESGE</name>
<dbReference type="EMBL" id="JACSDZ010000010">
    <property type="protein sequence ID" value="KAF7393397.1"/>
    <property type="molecule type" value="Genomic_DNA"/>
</dbReference>
<feature type="region of interest" description="Disordered" evidence="1">
    <location>
        <begin position="107"/>
        <end position="151"/>
    </location>
</feature>
<evidence type="ECO:0000313" key="2">
    <source>
        <dbReference type="EMBL" id="KAF7393397.1"/>
    </source>
</evidence>
<accession>A0A834JSA1</accession>
<keyword evidence="3" id="KW-1185">Reference proteome</keyword>
<reference evidence="2" key="1">
    <citation type="journal article" date="2020" name="G3 (Bethesda)">
        <title>High-Quality Assemblies for Three Invasive Social Wasps from the &lt;i&gt;Vespula&lt;/i&gt; Genus.</title>
        <authorList>
            <person name="Harrop T.W.R."/>
            <person name="Guhlin J."/>
            <person name="McLaughlin G.M."/>
            <person name="Permina E."/>
            <person name="Stockwell P."/>
            <person name="Gilligan J."/>
            <person name="Le Lec M.F."/>
            <person name="Gruber M.A.M."/>
            <person name="Quinn O."/>
            <person name="Lovegrove M."/>
            <person name="Duncan E.J."/>
            <person name="Remnant E.J."/>
            <person name="Van Eeckhoven J."/>
            <person name="Graham B."/>
            <person name="Knapp R.A."/>
            <person name="Langford K.W."/>
            <person name="Kronenberg Z."/>
            <person name="Press M.O."/>
            <person name="Eacker S.M."/>
            <person name="Wilson-Rankin E.E."/>
            <person name="Purcell J."/>
            <person name="Lester P.J."/>
            <person name="Dearden P.K."/>
        </authorList>
    </citation>
    <scope>NUCLEOTIDE SEQUENCE</scope>
    <source>
        <strain evidence="2">Linc-1</strain>
    </source>
</reference>
<evidence type="ECO:0000256" key="1">
    <source>
        <dbReference type="SAM" id="MobiDB-lite"/>
    </source>
</evidence>
<protein>
    <submittedName>
        <fullName evidence="2">Uncharacterized protein</fullName>
    </submittedName>
</protein>
<evidence type="ECO:0000313" key="3">
    <source>
        <dbReference type="Proteomes" id="UP000617340"/>
    </source>
</evidence>
<sequence>MLLNFDLQGNFAFPYSRGPPTRMQNVTRISTKMHDQNKRLCSSKILTISCIELESCNLLSHPLSTIAERIGEEWASPTCTLRLFRMKLADDEARFVALFSSSSPFSMTTTTTTTTTTMTTNDDDDDDESVSQERADVPQARRRQTDCHAKT</sequence>
<feature type="compositionally biased region" description="Acidic residues" evidence="1">
    <location>
        <begin position="121"/>
        <end position="130"/>
    </location>
</feature>